<dbReference type="Proteomes" id="UP000315750">
    <property type="component" value="Chromosome"/>
</dbReference>
<feature type="region of interest" description="Disordered" evidence="1">
    <location>
        <begin position="45"/>
        <end position="66"/>
    </location>
</feature>
<proteinExistence type="predicted"/>
<dbReference type="AlphaFoldDB" id="A0A518ALZ9"/>
<protein>
    <submittedName>
        <fullName evidence="3">Uncharacterized protein</fullName>
    </submittedName>
</protein>
<reference evidence="3 4" key="1">
    <citation type="submission" date="2019-02" db="EMBL/GenBank/DDBJ databases">
        <title>Deep-cultivation of Planctomycetes and their phenomic and genomic characterization uncovers novel biology.</title>
        <authorList>
            <person name="Wiegand S."/>
            <person name="Jogler M."/>
            <person name="Boedeker C."/>
            <person name="Pinto D."/>
            <person name="Vollmers J."/>
            <person name="Rivas-Marin E."/>
            <person name="Kohn T."/>
            <person name="Peeters S.H."/>
            <person name="Heuer A."/>
            <person name="Rast P."/>
            <person name="Oberbeckmann S."/>
            <person name="Bunk B."/>
            <person name="Jeske O."/>
            <person name="Meyerdierks A."/>
            <person name="Storesund J.E."/>
            <person name="Kallscheuer N."/>
            <person name="Luecker S."/>
            <person name="Lage O.M."/>
            <person name="Pohl T."/>
            <person name="Merkel B.J."/>
            <person name="Hornburger P."/>
            <person name="Mueller R.-W."/>
            <person name="Bruemmer F."/>
            <person name="Labrenz M."/>
            <person name="Spormann A.M."/>
            <person name="Op den Camp H."/>
            <person name="Overmann J."/>
            <person name="Amann R."/>
            <person name="Jetten M.S.M."/>
            <person name="Mascher T."/>
            <person name="Medema M.H."/>
            <person name="Devos D.P."/>
            <person name="Kaster A.-K."/>
            <person name="Ovreas L."/>
            <person name="Rohde M."/>
            <person name="Galperin M.Y."/>
            <person name="Jogler C."/>
        </authorList>
    </citation>
    <scope>NUCLEOTIDE SEQUENCE [LARGE SCALE GENOMIC DNA]</scope>
    <source>
        <strain evidence="3 4">Pan181</strain>
    </source>
</reference>
<sequence>MAEESPAKPTFMNTFFWPAFVVVLLLGHMSLMLVAMTLANADPPELVEGSPYSNAPQAKTASAEQP</sequence>
<feature type="compositionally biased region" description="Polar residues" evidence="1">
    <location>
        <begin position="51"/>
        <end position="66"/>
    </location>
</feature>
<feature type="transmembrane region" description="Helical" evidence="2">
    <location>
        <begin position="15"/>
        <end position="39"/>
    </location>
</feature>
<keyword evidence="2" id="KW-0812">Transmembrane</keyword>
<keyword evidence="4" id="KW-1185">Reference proteome</keyword>
<gene>
    <name evidence="3" type="ORF">Pan181_19490</name>
</gene>
<keyword evidence="2" id="KW-1133">Transmembrane helix</keyword>
<evidence type="ECO:0000256" key="2">
    <source>
        <dbReference type="SAM" id="Phobius"/>
    </source>
</evidence>
<evidence type="ECO:0000313" key="4">
    <source>
        <dbReference type="Proteomes" id="UP000315750"/>
    </source>
</evidence>
<dbReference type="EMBL" id="CP036278">
    <property type="protein sequence ID" value="QDU55754.1"/>
    <property type="molecule type" value="Genomic_DNA"/>
</dbReference>
<dbReference type="KEGG" id="amuc:Pan181_19490"/>
<evidence type="ECO:0000313" key="3">
    <source>
        <dbReference type="EMBL" id="QDU55754.1"/>
    </source>
</evidence>
<keyword evidence="2" id="KW-0472">Membrane</keyword>
<accession>A0A518ALZ9</accession>
<organism evidence="3 4">
    <name type="scientific">Aeoliella mucimassa</name>
    <dbReference type="NCBI Taxonomy" id="2527972"/>
    <lineage>
        <taxon>Bacteria</taxon>
        <taxon>Pseudomonadati</taxon>
        <taxon>Planctomycetota</taxon>
        <taxon>Planctomycetia</taxon>
        <taxon>Pirellulales</taxon>
        <taxon>Lacipirellulaceae</taxon>
        <taxon>Aeoliella</taxon>
    </lineage>
</organism>
<name>A0A518ALZ9_9BACT</name>
<evidence type="ECO:0000256" key="1">
    <source>
        <dbReference type="SAM" id="MobiDB-lite"/>
    </source>
</evidence>